<feature type="domain" description="FAD-binding" evidence="4">
    <location>
        <begin position="318"/>
        <end position="384"/>
    </location>
</feature>
<dbReference type="Pfam" id="PF01494">
    <property type="entry name" value="FAD_binding_3"/>
    <property type="match status" value="2"/>
</dbReference>
<protein>
    <recommendedName>
        <fullName evidence="4">FAD-binding domain-containing protein</fullName>
    </recommendedName>
</protein>
<dbReference type="OrthoDB" id="417877at2759"/>
<evidence type="ECO:0000256" key="3">
    <source>
        <dbReference type="ARBA" id="ARBA00023002"/>
    </source>
</evidence>
<dbReference type="Proteomes" id="UP000567179">
    <property type="component" value="Unassembled WGS sequence"/>
</dbReference>
<sequence>MVLHIAIVGGGIGGLTLAVALSKTIAGDHIEIDMYEAASEMTQVGAGITFWPRAWKILETLGLTEALITHLPPGSGAPDDQMKLAFRLRKADQKEGGSILDLVIPGAALSFHRSAVQSVLLENLSPKVHCHLSHRLISYQRSLNPSASANPRPIELLFSNGKITTCDILVGADGLRSAVRRQFREQQTRADNPAPLPPFRDIRSDLIWSGTFAYRFSVDSATLRQNLPDHRVFTTPVIYCGKNKHLVAYPILQGKIVNVAAYVSDLSHEGTDYTGPTFEDVTRDEFTSEFDLWEEEVRGLVNNALNPSRWAIHSVEPLSVYAQGGVILLGDAAHAMTPHQGNGAGQAIEDAYILAHLIDKIVQEPVIDTAHLCEVYSCVRQPVANFIHQASRKHGLMYEFNDSSFPYVSHEGDATLPPQRLQELGTMIVKDWEYAWLTDAEGEKERALAML</sequence>
<evidence type="ECO:0000259" key="4">
    <source>
        <dbReference type="Pfam" id="PF01494"/>
    </source>
</evidence>
<proteinExistence type="predicted"/>
<evidence type="ECO:0000256" key="2">
    <source>
        <dbReference type="ARBA" id="ARBA00022827"/>
    </source>
</evidence>
<evidence type="ECO:0000256" key="1">
    <source>
        <dbReference type="ARBA" id="ARBA00022630"/>
    </source>
</evidence>
<evidence type="ECO:0000313" key="5">
    <source>
        <dbReference type="EMBL" id="KAF5319719.1"/>
    </source>
</evidence>
<dbReference type="EMBL" id="JAACJJ010000029">
    <property type="protein sequence ID" value="KAF5319719.1"/>
    <property type="molecule type" value="Genomic_DNA"/>
</dbReference>
<organism evidence="5 6">
    <name type="scientific">Psilocybe cf. subviscida</name>
    <dbReference type="NCBI Taxonomy" id="2480587"/>
    <lineage>
        <taxon>Eukaryota</taxon>
        <taxon>Fungi</taxon>
        <taxon>Dikarya</taxon>
        <taxon>Basidiomycota</taxon>
        <taxon>Agaricomycotina</taxon>
        <taxon>Agaricomycetes</taxon>
        <taxon>Agaricomycetidae</taxon>
        <taxon>Agaricales</taxon>
        <taxon>Agaricineae</taxon>
        <taxon>Strophariaceae</taxon>
        <taxon>Psilocybe</taxon>
    </lineage>
</organism>
<dbReference type="PANTHER" id="PTHR46720:SF3">
    <property type="entry name" value="FAD-BINDING DOMAIN-CONTAINING PROTEIN-RELATED"/>
    <property type="match status" value="1"/>
</dbReference>
<dbReference type="PANTHER" id="PTHR46720">
    <property type="entry name" value="HYDROXYLASE, PUTATIVE (AFU_ORTHOLOGUE AFUA_3G01460)-RELATED"/>
    <property type="match status" value="1"/>
</dbReference>
<accession>A0A8H5BAK4</accession>
<dbReference type="InterPro" id="IPR051104">
    <property type="entry name" value="FAD_monoxygenase"/>
</dbReference>
<dbReference type="PRINTS" id="PR00420">
    <property type="entry name" value="RNGMNOXGNASE"/>
</dbReference>
<dbReference type="Gene3D" id="3.50.50.60">
    <property type="entry name" value="FAD/NAD(P)-binding domain"/>
    <property type="match status" value="1"/>
</dbReference>
<dbReference type="AlphaFoldDB" id="A0A8H5BAK4"/>
<dbReference type="SUPFAM" id="SSF54373">
    <property type="entry name" value="FAD-linked reductases, C-terminal domain"/>
    <property type="match status" value="1"/>
</dbReference>
<gene>
    <name evidence="5" type="ORF">D9619_008828</name>
</gene>
<comment type="caution">
    <text evidence="5">The sequence shown here is derived from an EMBL/GenBank/DDBJ whole genome shotgun (WGS) entry which is preliminary data.</text>
</comment>
<keyword evidence="6" id="KW-1185">Reference proteome</keyword>
<dbReference type="InterPro" id="IPR002938">
    <property type="entry name" value="FAD-bd"/>
</dbReference>
<evidence type="ECO:0000313" key="6">
    <source>
        <dbReference type="Proteomes" id="UP000567179"/>
    </source>
</evidence>
<dbReference type="GO" id="GO:0044550">
    <property type="term" value="P:secondary metabolite biosynthetic process"/>
    <property type="evidence" value="ECO:0007669"/>
    <property type="project" value="TreeGrafter"/>
</dbReference>
<reference evidence="5 6" key="1">
    <citation type="journal article" date="2020" name="ISME J.">
        <title>Uncovering the hidden diversity of litter-decomposition mechanisms in mushroom-forming fungi.</title>
        <authorList>
            <person name="Floudas D."/>
            <person name="Bentzer J."/>
            <person name="Ahren D."/>
            <person name="Johansson T."/>
            <person name="Persson P."/>
            <person name="Tunlid A."/>
        </authorList>
    </citation>
    <scope>NUCLEOTIDE SEQUENCE [LARGE SCALE GENOMIC DNA]</scope>
    <source>
        <strain evidence="5 6">CBS 101986</strain>
    </source>
</reference>
<feature type="domain" description="FAD-binding" evidence="4">
    <location>
        <begin position="5"/>
        <end position="186"/>
    </location>
</feature>
<keyword evidence="1" id="KW-0285">Flavoprotein</keyword>
<dbReference type="InterPro" id="IPR036188">
    <property type="entry name" value="FAD/NAD-bd_sf"/>
</dbReference>
<dbReference type="SUPFAM" id="SSF51905">
    <property type="entry name" value="FAD/NAD(P)-binding domain"/>
    <property type="match status" value="1"/>
</dbReference>
<keyword evidence="2" id="KW-0274">FAD</keyword>
<dbReference type="GO" id="GO:0071949">
    <property type="term" value="F:FAD binding"/>
    <property type="evidence" value="ECO:0007669"/>
    <property type="project" value="InterPro"/>
</dbReference>
<dbReference type="GO" id="GO:0016491">
    <property type="term" value="F:oxidoreductase activity"/>
    <property type="evidence" value="ECO:0007669"/>
    <property type="project" value="UniProtKB-KW"/>
</dbReference>
<keyword evidence="3" id="KW-0560">Oxidoreductase</keyword>
<name>A0A8H5BAK4_9AGAR</name>